<keyword evidence="7" id="KW-1185">Reference proteome</keyword>
<comment type="caution">
    <text evidence="6">The sequence shown here is derived from an EMBL/GenBank/DDBJ whole genome shotgun (WGS) entry which is preliminary data.</text>
</comment>
<dbReference type="PANTHER" id="PTHR33823:SF4">
    <property type="entry name" value="GENERAL STRESS PROTEIN 16O"/>
    <property type="match status" value="1"/>
</dbReference>
<evidence type="ECO:0000313" key="7">
    <source>
        <dbReference type="Proteomes" id="UP000295210"/>
    </source>
</evidence>
<dbReference type="InterPro" id="IPR000962">
    <property type="entry name" value="Znf_DskA_TraR"/>
</dbReference>
<gene>
    <name evidence="6" type="ORF">C7378_0099</name>
</gene>
<feature type="domain" description="Zinc finger DksA/TraR C4-type" evidence="5">
    <location>
        <begin position="81"/>
        <end position="115"/>
    </location>
</feature>
<keyword evidence="3" id="KW-0862">Zinc</keyword>
<evidence type="ECO:0000259" key="5">
    <source>
        <dbReference type="Pfam" id="PF01258"/>
    </source>
</evidence>
<name>A0A4R1LEP1_9BACT</name>
<dbReference type="SUPFAM" id="SSF109635">
    <property type="entry name" value="DnaK suppressor protein DksA, alpha-hairpin domain"/>
    <property type="match status" value="1"/>
</dbReference>
<dbReference type="Proteomes" id="UP000295210">
    <property type="component" value="Unassembled WGS sequence"/>
</dbReference>
<evidence type="ECO:0000256" key="2">
    <source>
        <dbReference type="ARBA" id="ARBA00022771"/>
    </source>
</evidence>
<evidence type="ECO:0000256" key="4">
    <source>
        <dbReference type="PROSITE-ProRule" id="PRU00510"/>
    </source>
</evidence>
<dbReference type="GO" id="GO:0008270">
    <property type="term" value="F:zinc ion binding"/>
    <property type="evidence" value="ECO:0007669"/>
    <property type="project" value="UniProtKB-KW"/>
</dbReference>
<dbReference type="AlphaFoldDB" id="A0A4R1LEP1"/>
<dbReference type="Gene3D" id="1.20.120.910">
    <property type="entry name" value="DksA, coiled-coil domain"/>
    <property type="match status" value="1"/>
</dbReference>
<protein>
    <submittedName>
        <fullName evidence="6">TraR/DksA family transcriptional regulator</fullName>
    </submittedName>
</protein>
<keyword evidence="1" id="KW-0479">Metal-binding</keyword>
<accession>A0A4R1LEP1</accession>
<dbReference type="PROSITE" id="PS51128">
    <property type="entry name" value="ZF_DKSA_2"/>
    <property type="match status" value="1"/>
</dbReference>
<keyword evidence="2" id="KW-0863">Zinc-finger</keyword>
<sequence>MPYTSKELRAFQERLIEQQKTLERSMLTAVEQGRNVGIDDIQDVADQAVSSYQKELLFSQGTSGHSQLSLVRLALERMEEGSFGECLQCGKPIGEKRLEALPWTPYCISCQEKIENGLIEDPVRAA</sequence>
<evidence type="ECO:0000256" key="3">
    <source>
        <dbReference type="ARBA" id="ARBA00022833"/>
    </source>
</evidence>
<proteinExistence type="predicted"/>
<evidence type="ECO:0000256" key="1">
    <source>
        <dbReference type="ARBA" id="ARBA00022723"/>
    </source>
</evidence>
<dbReference type="SUPFAM" id="SSF57716">
    <property type="entry name" value="Glucocorticoid receptor-like (DNA-binding domain)"/>
    <property type="match status" value="1"/>
</dbReference>
<organism evidence="6 7">
    <name type="scientific">Acidipila rosea</name>
    <dbReference type="NCBI Taxonomy" id="768535"/>
    <lineage>
        <taxon>Bacteria</taxon>
        <taxon>Pseudomonadati</taxon>
        <taxon>Acidobacteriota</taxon>
        <taxon>Terriglobia</taxon>
        <taxon>Terriglobales</taxon>
        <taxon>Acidobacteriaceae</taxon>
        <taxon>Acidipila</taxon>
    </lineage>
</organism>
<dbReference type="EMBL" id="SMGK01000001">
    <property type="protein sequence ID" value="TCK75119.1"/>
    <property type="molecule type" value="Genomic_DNA"/>
</dbReference>
<dbReference type="PANTHER" id="PTHR33823">
    <property type="entry name" value="RNA POLYMERASE-BINDING TRANSCRIPTION FACTOR DKSA-RELATED"/>
    <property type="match status" value="1"/>
</dbReference>
<evidence type="ECO:0000313" key="6">
    <source>
        <dbReference type="EMBL" id="TCK75119.1"/>
    </source>
</evidence>
<dbReference type="Pfam" id="PF01258">
    <property type="entry name" value="zf-dskA_traR"/>
    <property type="match status" value="1"/>
</dbReference>
<dbReference type="RefSeq" id="WP_243647961.1">
    <property type="nucleotide sequence ID" value="NZ_SMGK01000001.1"/>
</dbReference>
<feature type="zinc finger region" description="dksA C4-type" evidence="4">
    <location>
        <begin position="86"/>
        <end position="110"/>
    </location>
</feature>
<dbReference type="InterPro" id="IPR037187">
    <property type="entry name" value="DnaK_N"/>
</dbReference>
<reference evidence="6 7" key="1">
    <citation type="submission" date="2019-03" db="EMBL/GenBank/DDBJ databases">
        <title>Genomic Encyclopedia of Type Strains, Phase IV (KMG-IV): sequencing the most valuable type-strain genomes for metagenomic binning, comparative biology and taxonomic classification.</title>
        <authorList>
            <person name="Goeker M."/>
        </authorList>
    </citation>
    <scope>NUCLEOTIDE SEQUENCE [LARGE SCALE GENOMIC DNA]</scope>
    <source>
        <strain evidence="6 7">DSM 103428</strain>
    </source>
</reference>